<evidence type="ECO:0000256" key="1">
    <source>
        <dbReference type="SAM" id="Phobius"/>
    </source>
</evidence>
<reference evidence="2 3" key="1">
    <citation type="submission" date="2020-03" db="EMBL/GenBank/DDBJ databases">
        <title>Draft Genome Sequence of Cudoniella acicularis.</title>
        <authorList>
            <person name="Buettner E."/>
            <person name="Kellner H."/>
        </authorList>
    </citation>
    <scope>NUCLEOTIDE SEQUENCE [LARGE SCALE GENOMIC DNA]</scope>
    <source>
        <strain evidence="2 3">DSM 108380</strain>
    </source>
</reference>
<accession>A0A8H4W190</accession>
<dbReference type="EMBL" id="JAAMPI010000613">
    <property type="protein sequence ID" value="KAF4629907.1"/>
    <property type="molecule type" value="Genomic_DNA"/>
</dbReference>
<name>A0A8H4W190_9HELO</name>
<evidence type="ECO:0000313" key="3">
    <source>
        <dbReference type="Proteomes" id="UP000566819"/>
    </source>
</evidence>
<feature type="transmembrane region" description="Helical" evidence="1">
    <location>
        <begin position="103"/>
        <end position="125"/>
    </location>
</feature>
<keyword evidence="1" id="KW-1133">Transmembrane helix</keyword>
<proteinExistence type="predicted"/>
<dbReference type="AlphaFoldDB" id="A0A8H4W190"/>
<comment type="caution">
    <text evidence="2">The sequence shown here is derived from an EMBL/GenBank/DDBJ whole genome shotgun (WGS) entry which is preliminary data.</text>
</comment>
<dbReference type="Proteomes" id="UP000566819">
    <property type="component" value="Unassembled WGS sequence"/>
</dbReference>
<gene>
    <name evidence="2" type="ORF">G7Y89_g8238</name>
</gene>
<keyword evidence="3" id="KW-1185">Reference proteome</keyword>
<keyword evidence="1" id="KW-0812">Transmembrane</keyword>
<protein>
    <submittedName>
        <fullName evidence="2">Uncharacterized protein</fullName>
    </submittedName>
</protein>
<keyword evidence="1" id="KW-0472">Membrane</keyword>
<sequence>MARLNMIWAKGEESLGGEEPSMEISASPVKAQELPKLGSSVSNEQVETLEEEMQTMGEESERRIIERKRMSEIDAVSKALIEAARVAKVSIERRRLLWKYAKLFLETIPWIGFGCFGLLRLHFLAADSVSSISWLLDMVLV</sequence>
<organism evidence="2 3">
    <name type="scientific">Cudoniella acicularis</name>
    <dbReference type="NCBI Taxonomy" id="354080"/>
    <lineage>
        <taxon>Eukaryota</taxon>
        <taxon>Fungi</taxon>
        <taxon>Dikarya</taxon>
        <taxon>Ascomycota</taxon>
        <taxon>Pezizomycotina</taxon>
        <taxon>Leotiomycetes</taxon>
        <taxon>Helotiales</taxon>
        <taxon>Tricladiaceae</taxon>
        <taxon>Cudoniella</taxon>
    </lineage>
</organism>
<evidence type="ECO:0000313" key="2">
    <source>
        <dbReference type="EMBL" id="KAF4629907.1"/>
    </source>
</evidence>